<evidence type="ECO:0000256" key="1">
    <source>
        <dbReference type="ARBA" id="ARBA00010701"/>
    </source>
</evidence>
<evidence type="ECO:0000313" key="6">
    <source>
        <dbReference type="EMBL" id="OAY67974.1"/>
    </source>
</evidence>
<dbReference type="Gene3D" id="3.40.50.1820">
    <property type="entry name" value="alpha/beta hydrolase"/>
    <property type="match status" value="1"/>
</dbReference>
<dbReference type="InterPro" id="IPR029058">
    <property type="entry name" value="AB_hydrolase_fold"/>
</dbReference>
<feature type="active site" description="Charge relay system" evidence="3">
    <location>
        <position position="404"/>
    </location>
</feature>
<dbReference type="EMBL" id="LSRQ01005187">
    <property type="protein sequence ID" value="OAY67974.1"/>
    <property type="molecule type" value="Genomic_DNA"/>
</dbReference>
<dbReference type="InterPro" id="IPR025483">
    <property type="entry name" value="Lipase_euk"/>
</dbReference>
<feature type="domain" description="Partial AB-hydrolase lipase" evidence="5">
    <location>
        <begin position="44"/>
        <end position="102"/>
    </location>
</feature>
<protein>
    <recommendedName>
        <fullName evidence="2">Lipase</fullName>
    </recommendedName>
</protein>
<keyword evidence="2" id="KW-0378">Hydrolase</keyword>
<feature type="signal peptide" evidence="4">
    <location>
        <begin position="1"/>
        <end position="23"/>
    </location>
</feature>
<evidence type="ECO:0000259" key="5">
    <source>
        <dbReference type="Pfam" id="PF04083"/>
    </source>
</evidence>
<feature type="active site" description="Charge relay system" evidence="3">
    <location>
        <position position="371"/>
    </location>
</feature>
<organism evidence="6 7">
    <name type="scientific">Ananas comosus</name>
    <name type="common">Pineapple</name>
    <name type="synonym">Ananas ananas</name>
    <dbReference type="NCBI Taxonomy" id="4615"/>
    <lineage>
        <taxon>Eukaryota</taxon>
        <taxon>Viridiplantae</taxon>
        <taxon>Streptophyta</taxon>
        <taxon>Embryophyta</taxon>
        <taxon>Tracheophyta</taxon>
        <taxon>Spermatophyta</taxon>
        <taxon>Magnoliopsida</taxon>
        <taxon>Liliopsida</taxon>
        <taxon>Poales</taxon>
        <taxon>Bromeliaceae</taxon>
        <taxon>Bromelioideae</taxon>
        <taxon>Ananas</taxon>
    </lineage>
</organism>
<dbReference type="Pfam" id="PF04083">
    <property type="entry name" value="Abhydro_lipase"/>
    <property type="match status" value="1"/>
</dbReference>
<evidence type="ECO:0000313" key="7">
    <source>
        <dbReference type="Proteomes" id="UP000092600"/>
    </source>
</evidence>
<gene>
    <name evidence="6" type="ORF">ACMD2_20738</name>
</gene>
<keyword evidence="2" id="KW-0443">Lipid metabolism</keyword>
<dbReference type="FunFam" id="3.40.50.1820:FF:000126">
    <property type="entry name" value="Lipase"/>
    <property type="match status" value="1"/>
</dbReference>
<accession>A0A199UT87</accession>
<comment type="caution">
    <text evidence="6">The sequence shown here is derived from an EMBL/GenBank/DDBJ whole genome shotgun (WGS) entry which is preliminary data.</text>
</comment>
<dbReference type="GO" id="GO:0016788">
    <property type="term" value="F:hydrolase activity, acting on ester bonds"/>
    <property type="evidence" value="ECO:0007669"/>
    <property type="project" value="InterPro"/>
</dbReference>
<sequence length="428" mass="48298">MAYSLTFMFRLILLSLGLTANNSLNLKEDQTSTGHSDGICKSRLEIYGYECQEHHVTTEDGYILSVQRVPNGRSGTGKDATTKVPVLLQHGVLMDGITWLLSSPDKSLGYILADSGYDVWIANSRGTKYSLRHMFLSPSNSAYWEWSWDQLVAYDLPAVVEYVYNQTRNQKIHYIGHSLGTLMALASFCEHRLLDMIRSAALLCPIAFLDQITSSIARASANAFVGENNEVHDIHNNIRMNNLKINGSAKKKLGMSGNVWIVDMRSGDELLLQVCNQPGVNCYDLITSFTGRNCCLNSSSVRVFLDHEPQPTAMKNMIHMAQMIRRGTIAKYDYDSYEENMKHYGQAHPPAYNMSNIPNNFPLFLSYGGRDALSDSNDVRHLLKMLKCHHKTKLKVRFLQNYAHGDFVMAVNAKQLVYDPLISFLNLF</sequence>
<dbReference type="PIRSF" id="PIRSF000862">
    <property type="entry name" value="Steryl_ester_lip"/>
    <property type="match status" value="1"/>
</dbReference>
<evidence type="ECO:0000256" key="3">
    <source>
        <dbReference type="PIRSR" id="PIRSR000862-1"/>
    </source>
</evidence>
<dbReference type="STRING" id="4615.A0A199UT87"/>
<keyword evidence="2" id="KW-0442">Lipid degradation</keyword>
<feature type="chain" id="PRO_5008285449" description="Lipase" evidence="4">
    <location>
        <begin position="24"/>
        <end position="428"/>
    </location>
</feature>
<proteinExistence type="inferred from homology"/>
<dbReference type="Proteomes" id="UP000092600">
    <property type="component" value="Unassembled WGS sequence"/>
</dbReference>
<feature type="active site" description="Nucleophile" evidence="3">
    <location>
        <position position="178"/>
    </location>
</feature>
<dbReference type="InterPro" id="IPR006693">
    <property type="entry name" value="AB_hydrolase_lipase"/>
</dbReference>
<dbReference type="SUPFAM" id="SSF53474">
    <property type="entry name" value="alpha/beta-Hydrolases"/>
    <property type="match status" value="1"/>
</dbReference>
<evidence type="ECO:0000256" key="2">
    <source>
        <dbReference type="PIRNR" id="PIRNR000862"/>
    </source>
</evidence>
<dbReference type="AlphaFoldDB" id="A0A199UT87"/>
<comment type="similarity">
    <text evidence="1 2">Belongs to the AB hydrolase superfamily. Lipase family.</text>
</comment>
<reference evidence="6 7" key="1">
    <citation type="journal article" date="2016" name="DNA Res.">
        <title>The draft genome of MD-2 pineapple using hybrid error correction of long reads.</title>
        <authorList>
            <person name="Redwan R.M."/>
            <person name="Saidin A."/>
            <person name="Kumar S.V."/>
        </authorList>
    </citation>
    <scope>NUCLEOTIDE SEQUENCE [LARGE SCALE GENOMIC DNA]</scope>
    <source>
        <strain evidence="7">cv. MD2</strain>
        <tissue evidence="6">Leaf</tissue>
    </source>
</reference>
<keyword evidence="4" id="KW-0732">Signal</keyword>
<name>A0A199UT87_ANACO</name>
<dbReference type="PANTHER" id="PTHR11005">
    <property type="entry name" value="LYSOSOMAL ACID LIPASE-RELATED"/>
    <property type="match status" value="1"/>
</dbReference>
<evidence type="ECO:0000256" key="4">
    <source>
        <dbReference type="SAM" id="SignalP"/>
    </source>
</evidence>
<dbReference type="GO" id="GO:0016042">
    <property type="term" value="P:lipid catabolic process"/>
    <property type="evidence" value="ECO:0007669"/>
    <property type="project" value="UniProtKB-KW"/>
</dbReference>